<dbReference type="PANTHER" id="PTHR35859:SF1">
    <property type="entry name" value="NONSELECTIVE CATION CHANNEL PROTEIN"/>
    <property type="match status" value="1"/>
</dbReference>
<dbReference type="PANTHER" id="PTHR35859">
    <property type="entry name" value="NONSELECTIVE CATION CHANNEL PROTEIN"/>
    <property type="match status" value="1"/>
</dbReference>
<feature type="transmembrane region" description="Helical" evidence="1">
    <location>
        <begin position="268"/>
        <end position="285"/>
    </location>
</feature>
<sequence>MVKWSQLFGSRDGRDNPHLQDEIQRLLPRHTSDIPPSAFPAKEVTKVAIRLKYQIEQVISIELPEDKVTAANSGVITPKVVATAKEAGGTEYAACVVYGLLVCKRWFKRQATLELWDADLHDVRAVACEIIAKRIIEGEENQEYLMKEVLLQRYSVLRGGSETTPTNVIERAVDLHALTIIGSSGYQKCIKYLWRGWIVQDDKNAGTFVFYKERDNTNYWAHFNPDRMRAPIYQNAVHISISFIYLALFTGAVNTVNEDGDLDIVEGILYLMTAGFICDEIAKFWKVGRWYFGFWNAFHLTLYSLLTASFVIRMIALGHSSDEDNARRQELNKLGYHIFAFSAPMFWARLLLYLDTFRFFGAMLVVLKVMMRESLIFFALLIVVCVGFLQAFIGLNQAEGNDSITSFIITAMANSVMQSPEFDGFDDYAHPFGLILYYIFTFVVMVILLNILIALYNSAYEDITENAVDEYMAMFAQKTMQFVRAPDENVFIAPFNLIELFCLILPFEWWMNPSHYERLNHYVMGIIYAPLLLITAAFEARDAQSVRDNRKRGDEDDDTIEEWEELDEELDLVSDGWDAKVEASKPIVDVDADIVEIRELKKHVQELSRLVRALSPETETEEAGAKAGGPS</sequence>
<feature type="transmembrane region" description="Helical" evidence="1">
    <location>
        <begin position="336"/>
        <end position="354"/>
    </location>
</feature>
<dbReference type="OrthoDB" id="301415at2759"/>
<feature type="transmembrane region" description="Helical" evidence="1">
    <location>
        <begin position="375"/>
        <end position="393"/>
    </location>
</feature>
<dbReference type="EMBL" id="KN847520">
    <property type="protein sequence ID" value="KIV98045.1"/>
    <property type="molecule type" value="Genomic_DNA"/>
</dbReference>
<feature type="transmembrane region" description="Helical" evidence="1">
    <location>
        <begin position="297"/>
        <end position="316"/>
    </location>
</feature>
<dbReference type="STRING" id="212818.A0A0D1X815"/>
<feature type="transmembrane region" description="Helical" evidence="1">
    <location>
        <begin position="435"/>
        <end position="456"/>
    </location>
</feature>
<dbReference type="VEuPathDB" id="FungiDB:PV10_01737"/>
<feature type="transmembrane region" description="Helical" evidence="1">
    <location>
        <begin position="522"/>
        <end position="540"/>
    </location>
</feature>
<dbReference type="GeneID" id="27319582"/>
<protein>
    <submittedName>
        <fullName evidence="4">Uncharacterized protein</fullName>
    </submittedName>
</protein>
<gene>
    <name evidence="4" type="ORF">PV10_01737</name>
</gene>
<dbReference type="InterPro" id="IPR052971">
    <property type="entry name" value="TRP_calcium_channel"/>
</dbReference>
<feature type="domain" description="YVC1 N-terminal linker helical" evidence="2">
    <location>
        <begin position="44"/>
        <end position="223"/>
    </location>
</feature>
<dbReference type="InterPro" id="IPR056336">
    <property type="entry name" value="YVC1_C"/>
</dbReference>
<accession>A0A0D1X815</accession>
<dbReference type="Pfam" id="PF23190">
    <property type="entry name" value="LHD_TRPY1"/>
    <property type="match status" value="1"/>
</dbReference>
<dbReference type="AlphaFoldDB" id="A0A0D1X815"/>
<dbReference type="Pfam" id="PF23317">
    <property type="entry name" value="YVC1_C"/>
    <property type="match status" value="1"/>
</dbReference>
<dbReference type="InterPro" id="IPR056337">
    <property type="entry name" value="LHD_YVC1"/>
</dbReference>
<evidence type="ECO:0000259" key="3">
    <source>
        <dbReference type="Pfam" id="PF23317"/>
    </source>
</evidence>
<keyword evidence="1" id="KW-1133">Transmembrane helix</keyword>
<dbReference type="OMA" id="YQKCIKY"/>
<evidence type="ECO:0000313" key="5">
    <source>
        <dbReference type="Proteomes" id="UP000054302"/>
    </source>
</evidence>
<evidence type="ECO:0000259" key="2">
    <source>
        <dbReference type="Pfam" id="PF23190"/>
    </source>
</evidence>
<evidence type="ECO:0000313" key="4">
    <source>
        <dbReference type="EMBL" id="KIV98045.1"/>
    </source>
</evidence>
<dbReference type="HOGENOM" id="CLU_014123_0_0_1"/>
<keyword evidence="5" id="KW-1185">Reference proteome</keyword>
<keyword evidence="1" id="KW-0472">Membrane</keyword>
<feature type="transmembrane region" description="Helical" evidence="1">
    <location>
        <begin position="490"/>
        <end position="510"/>
    </location>
</feature>
<organism evidence="4 5">
    <name type="scientific">Exophiala mesophila</name>
    <name type="common">Black yeast-like fungus</name>
    <dbReference type="NCBI Taxonomy" id="212818"/>
    <lineage>
        <taxon>Eukaryota</taxon>
        <taxon>Fungi</taxon>
        <taxon>Dikarya</taxon>
        <taxon>Ascomycota</taxon>
        <taxon>Pezizomycotina</taxon>
        <taxon>Eurotiomycetes</taxon>
        <taxon>Chaetothyriomycetidae</taxon>
        <taxon>Chaetothyriales</taxon>
        <taxon>Herpotrichiellaceae</taxon>
        <taxon>Exophiala</taxon>
    </lineage>
</organism>
<dbReference type="RefSeq" id="XP_016229619.1">
    <property type="nucleotide sequence ID" value="XM_016365970.1"/>
</dbReference>
<name>A0A0D1X815_EXOME</name>
<keyword evidence="1" id="KW-0812">Transmembrane</keyword>
<evidence type="ECO:0000256" key="1">
    <source>
        <dbReference type="SAM" id="Phobius"/>
    </source>
</evidence>
<reference evidence="4 5" key="1">
    <citation type="submission" date="2015-01" db="EMBL/GenBank/DDBJ databases">
        <title>The Genome Sequence of Exophiala mesophila CBS40295.</title>
        <authorList>
            <consortium name="The Broad Institute Genomics Platform"/>
            <person name="Cuomo C."/>
            <person name="de Hoog S."/>
            <person name="Gorbushina A."/>
            <person name="Stielow B."/>
            <person name="Teixiera M."/>
            <person name="Abouelleil A."/>
            <person name="Chapman S.B."/>
            <person name="Priest M."/>
            <person name="Young S.K."/>
            <person name="Wortman J."/>
            <person name="Nusbaum C."/>
            <person name="Birren B."/>
        </authorList>
    </citation>
    <scope>NUCLEOTIDE SEQUENCE [LARGE SCALE GENOMIC DNA]</scope>
    <source>
        <strain evidence="4 5">CBS 40295</strain>
    </source>
</reference>
<feature type="transmembrane region" description="Helical" evidence="1">
    <location>
        <begin position="236"/>
        <end position="256"/>
    </location>
</feature>
<feature type="domain" description="Calcium channel YVC1-like C-terminal transmembrane" evidence="3">
    <location>
        <begin position="255"/>
        <end position="545"/>
    </location>
</feature>
<proteinExistence type="predicted"/>
<dbReference type="Proteomes" id="UP000054302">
    <property type="component" value="Unassembled WGS sequence"/>
</dbReference>